<keyword evidence="8" id="KW-1185">Reference proteome</keyword>
<keyword evidence="2" id="KW-0479">Metal-binding</keyword>
<feature type="domain" description="Xylanolytic transcriptional activator regulatory" evidence="6">
    <location>
        <begin position="205"/>
        <end position="278"/>
    </location>
</feature>
<dbReference type="PANTHER" id="PTHR46910">
    <property type="entry name" value="TRANSCRIPTION FACTOR PDR1"/>
    <property type="match status" value="1"/>
</dbReference>
<dbReference type="AlphaFoldDB" id="A0A8I3A2N9"/>
<dbReference type="EMBL" id="JAGFBS010000074">
    <property type="protein sequence ID" value="KAG6369586.1"/>
    <property type="molecule type" value="Genomic_DNA"/>
</dbReference>
<dbReference type="GO" id="GO:0005634">
    <property type="term" value="C:nucleus"/>
    <property type="evidence" value="ECO:0007669"/>
    <property type="project" value="UniProtKB-SubCell"/>
</dbReference>
<accession>A0A8I3A2N9</accession>
<gene>
    <name evidence="7" type="ORF">JVT61DRAFT_14246</name>
</gene>
<evidence type="ECO:0000313" key="8">
    <source>
        <dbReference type="Proteomes" id="UP000683000"/>
    </source>
</evidence>
<dbReference type="InterPro" id="IPR050987">
    <property type="entry name" value="AtrR-like"/>
</dbReference>
<evidence type="ECO:0000313" key="7">
    <source>
        <dbReference type="EMBL" id="KAG6369586.1"/>
    </source>
</evidence>
<keyword evidence="4" id="KW-0539">Nucleus</keyword>
<reference evidence="7" key="1">
    <citation type="submission" date="2021-03" db="EMBL/GenBank/DDBJ databases">
        <title>Evolutionary innovations through gain and loss of genes in the ectomycorrhizal Boletales.</title>
        <authorList>
            <person name="Wu G."/>
            <person name="Miyauchi S."/>
            <person name="Morin E."/>
            <person name="Yang Z.-L."/>
            <person name="Xu J."/>
            <person name="Martin F.M."/>
        </authorList>
    </citation>
    <scope>NUCLEOTIDE SEQUENCE</scope>
    <source>
        <strain evidence="7">BR01</strain>
    </source>
</reference>
<feature type="region of interest" description="Disordered" evidence="5">
    <location>
        <begin position="1"/>
        <end position="26"/>
    </location>
</feature>
<dbReference type="Pfam" id="PF04082">
    <property type="entry name" value="Fungal_trans"/>
    <property type="match status" value="1"/>
</dbReference>
<name>A0A8I3A2N9_9AGAM</name>
<evidence type="ECO:0000256" key="4">
    <source>
        <dbReference type="ARBA" id="ARBA00023242"/>
    </source>
</evidence>
<dbReference type="GO" id="GO:0006351">
    <property type="term" value="P:DNA-templated transcription"/>
    <property type="evidence" value="ECO:0007669"/>
    <property type="project" value="InterPro"/>
</dbReference>
<dbReference type="InterPro" id="IPR007219">
    <property type="entry name" value="XnlR_reg_dom"/>
</dbReference>
<evidence type="ECO:0000256" key="3">
    <source>
        <dbReference type="ARBA" id="ARBA00023125"/>
    </source>
</evidence>
<dbReference type="Proteomes" id="UP000683000">
    <property type="component" value="Unassembled WGS sequence"/>
</dbReference>
<evidence type="ECO:0000259" key="6">
    <source>
        <dbReference type="SMART" id="SM00906"/>
    </source>
</evidence>
<comment type="caution">
    <text evidence="7">The sequence shown here is derived from an EMBL/GenBank/DDBJ whole genome shotgun (WGS) entry which is preliminary data.</text>
</comment>
<protein>
    <recommendedName>
        <fullName evidence="6">Xylanolytic transcriptional activator regulatory domain-containing protein</fullName>
    </recommendedName>
</protein>
<keyword evidence="3" id="KW-0238">DNA-binding</keyword>
<proteinExistence type="predicted"/>
<dbReference type="GO" id="GO:0003677">
    <property type="term" value="F:DNA binding"/>
    <property type="evidence" value="ECO:0007669"/>
    <property type="project" value="UniProtKB-KW"/>
</dbReference>
<dbReference type="GO" id="GO:0003700">
    <property type="term" value="F:DNA-binding transcription factor activity"/>
    <property type="evidence" value="ECO:0007669"/>
    <property type="project" value="InterPro"/>
</dbReference>
<sequence length="278" mass="31296">MDGVSEKPVLAQVKGQDPQSLDMSDTPVRALHHPGYRKEFPKRLRGSCRRFLRPLLLVIPTSGSLSLSWRPIPSGLQTHHLVAEGPQDGQPVFFRSDFERRLNALYHMENVNHDPGFATLVDNGLKSPTDSPISTQKLLPGEWPEHYECFERALAVKPHLCVTITSLQALISYNGICTQRSALRVDRVLYHPILTRFTQRQGRSLWRLVGTLVRLSIELGLHHDPTSQNNTFTEEEAQLRIRLWGIVILHDRGTSILLGRPLPIAPSDTNTPHPAPGF</sequence>
<dbReference type="SMART" id="SM00906">
    <property type="entry name" value="Fungal_trans"/>
    <property type="match status" value="1"/>
</dbReference>
<dbReference type="OrthoDB" id="4064873at2759"/>
<dbReference type="CDD" id="cd12148">
    <property type="entry name" value="fungal_TF_MHR"/>
    <property type="match status" value="1"/>
</dbReference>
<dbReference type="GO" id="GO:0008270">
    <property type="term" value="F:zinc ion binding"/>
    <property type="evidence" value="ECO:0007669"/>
    <property type="project" value="InterPro"/>
</dbReference>
<evidence type="ECO:0000256" key="5">
    <source>
        <dbReference type="SAM" id="MobiDB-lite"/>
    </source>
</evidence>
<comment type="subcellular location">
    <subcellularLocation>
        <location evidence="1">Nucleus</location>
    </subcellularLocation>
</comment>
<dbReference type="PANTHER" id="PTHR46910:SF3">
    <property type="entry name" value="HALOTOLERANCE PROTEIN 9-RELATED"/>
    <property type="match status" value="1"/>
</dbReference>
<evidence type="ECO:0000256" key="1">
    <source>
        <dbReference type="ARBA" id="ARBA00004123"/>
    </source>
</evidence>
<organism evidence="7 8">
    <name type="scientific">Boletus reticuloceps</name>
    <dbReference type="NCBI Taxonomy" id="495285"/>
    <lineage>
        <taxon>Eukaryota</taxon>
        <taxon>Fungi</taxon>
        <taxon>Dikarya</taxon>
        <taxon>Basidiomycota</taxon>
        <taxon>Agaricomycotina</taxon>
        <taxon>Agaricomycetes</taxon>
        <taxon>Agaricomycetidae</taxon>
        <taxon>Boletales</taxon>
        <taxon>Boletineae</taxon>
        <taxon>Boletaceae</taxon>
        <taxon>Boletoideae</taxon>
        <taxon>Boletus</taxon>
    </lineage>
</organism>
<evidence type="ECO:0000256" key="2">
    <source>
        <dbReference type="ARBA" id="ARBA00022723"/>
    </source>
</evidence>